<feature type="transmembrane region" description="Helical" evidence="6">
    <location>
        <begin position="253"/>
        <end position="273"/>
    </location>
</feature>
<evidence type="ECO:0000256" key="4">
    <source>
        <dbReference type="ARBA" id="ARBA00022989"/>
    </source>
</evidence>
<feature type="transmembrane region" description="Helical" evidence="6">
    <location>
        <begin position="20"/>
        <end position="46"/>
    </location>
</feature>
<keyword evidence="3 6" id="KW-0812">Transmembrane</keyword>
<evidence type="ECO:0000313" key="8">
    <source>
        <dbReference type="Proteomes" id="UP000294937"/>
    </source>
</evidence>
<dbReference type="InterPro" id="IPR011701">
    <property type="entry name" value="MFS"/>
</dbReference>
<dbReference type="SUPFAM" id="SSF103473">
    <property type="entry name" value="MFS general substrate transporter"/>
    <property type="match status" value="1"/>
</dbReference>
<feature type="transmembrane region" description="Helical" evidence="6">
    <location>
        <begin position="223"/>
        <end position="241"/>
    </location>
</feature>
<feature type="transmembrane region" description="Helical" evidence="6">
    <location>
        <begin position="342"/>
        <end position="365"/>
    </location>
</feature>
<dbReference type="PANTHER" id="PTHR23513">
    <property type="entry name" value="INTEGRAL MEMBRANE EFFLUX PROTEIN-RELATED"/>
    <property type="match status" value="1"/>
</dbReference>
<sequence>MTKSFRFLWFGQSLANLGDSLYILAIITMIYRLTGSATLSALVPVINLSARLISGVLSPLLFQKFDLVHLLIFSQFGQTLGLALLSIWLMNFSSLVGLWFLLPLISFLDGWTVPARNSLVPRLVDEKILVKANGILSTTDQVLLLIGWSLGGILVVWLGSIPLLWLTVIFYLISSISLFFIKDPMQTIKSQTKPKQQKWQSIKEGWSILLTHPILKRLALMDVFEYLAGTVWAGAIVLAFVEKVLHQDESWWGWINGAYFAGTILGGLLIIHLSNQLEPHLFKALWIGSLSMAIFTLFFAWNTIPILSLILCVLMGPPYQAREIAERTLLQQHTSMEDMPKVFSAYSTLGYTLFGLGVLIAGWIADHVHVQWVYMGATVLSGISGIIALTLRKITQYKGNDPRIL</sequence>
<evidence type="ECO:0000256" key="3">
    <source>
        <dbReference type="ARBA" id="ARBA00022692"/>
    </source>
</evidence>
<evidence type="ECO:0000313" key="7">
    <source>
        <dbReference type="EMBL" id="TCS94805.1"/>
    </source>
</evidence>
<dbReference type="CDD" id="cd06173">
    <property type="entry name" value="MFS_MefA_like"/>
    <property type="match status" value="1"/>
</dbReference>
<keyword evidence="4 6" id="KW-1133">Transmembrane helix</keyword>
<keyword evidence="2" id="KW-1003">Cell membrane</keyword>
<dbReference type="Gene3D" id="1.20.1250.20">
    <property type="entry name" value="MFS general substrate transporter like domains"/>
    <property type="match status" value="1"/>
</dbReference>
<dbReference type="RefSeq" id="WP_131924189.1">
    <property type="nucleotide sequence ID" value="NZ_SMAG01000003.1"/>
</dbReference>
<dbReference type="GO" id="GO:0005886">
    <property type="term" value="C:plasma membrane"/>
    <property type="evidence" value="ECO:0007669"/>
    <property type="project" value="UniProtKB-SubCell"/>
</dbReference>
<dbReference type="Proteomes" id="UP000294937">
    <property type="component" value="Unassembled WGS sequence"/>
</dbReference>
<evidence type="ECO:0000256" key="2">
    <source>
        <dbReference type="ARBA" id="ARBA00022475"/>
    </source>
</evidence>
<name>A0A4R3L701_9BACL</name>
<feature type="transmembrane region" description="Helical" evidence="6">
    <location>
        <begin position="134"/>
        <end position="157"/>
    </location>
</feature>
<dbReference type="EMBL" id="SMAG01000003">
    <property type="protein sequence ID" value="TCS94805.1"/>
    <property type="molecule type" value="Genomic_DNA"/>
</dbReference>
<dbReference type="OrthoDB" id="2351575at2"/>
<protein>
    <submittedName>
        <fullName evidence="7">MFS transporter</fullName>
    </submittedName>
</protein>
<dbReference type="InterPro" id="IPR022324">
    <property type="entry name" value="Bacilysin_exporter_BacE_put"/>
</dbReference>
<dbReference type="PRINTS" id="PR01988">
    <property type="entry name" value="EXPORTERBACE"/>
</dbReference>
<dbReference type="InterPro" id="IPR036259">
    <property type="entry name" value="MFS_trans_sf"/>
</dbReference>
<organism evidence="7 8">
    <name type="scientific">Hazenella coriacea</name>
    <dbReference type="NCBI Taxonomy" id="1179467"/>
    <lineage>
        <taxon>Bacteria</taxon>
        <taxon>Bacillati</taxon>
        <taxon>Bacillota</taxon>
        <taxon>Bacilli</taxon>
        <taxon>Bacillales</taxon>
        <taxon>Thermoactinomycetaceae</taxon>
        <taxon>Hazenella</taxon>
    </lineage>
</organism>
<dbReference type="Pfam" id="PF07690">
    <property type="entry name" value="MFS_1"/>
    <property type="match status" value="1"/>
</dbReference>
<keyword evidence="8" id="KW-1185">Reference proteome</keyword>
<dbReference type="GO" id="GO:0022857">
    <property type="term" value="F:transmembrane transporter activity"/>
    <property type="evidence" value="ECO:0007669"/>
    <property type="project" value="InterPro"/>
</dbReference>
<feature type="transmembrane region" description="Helical" evidence="6">
    <location>
        <begin position="163"/>
        <end position="181"/>
    </location>
</feature>
<comment type="subcellular location">
    <subcellularLocation>
        <location evidence="1">Cell membrane</location>
        <topology evidence="1">Multi-pass membrane protein</topology>
    </subcellularLocation>
</comment>
<keyword evidence="5 6" id="KW-0472">Membrane</keyword>
<dbReference type="PANTHER" id="PTHR23513:SF19">
    <property type="entry name" value="MAJOR FACILITATOR SUPERFAMILY (MFS) PROFILE DOMAIN-CONTAINING PROTEIN"/>
    <property type="match status" value="1"/>
</dbReference>
<feature type="transmembrane region" description="Helical" evidence="6">
    <location>
        <begin position="67"/>
        <end position="90"/>
    </location>
</feature>
<feature type="transmembrane region" description="Helical" evidence="6">
    <location>
        <begin position="96"/>
        <end position="113"/>
    </location>
</feature>
<evidence type="ECO:0000256" key="5">
    <source>
        <dbReference type="ARBA" id="ARBA00023136"/>
    </source>
</evidence>
<evidence type="ECO:0000256" key="6">
    <source>
        <dbReference type="SAM" id="Phobius"/>
    </source>
</evidence>
<reference evidence="7 8" key="1">
    <citation type="submission" date="2019-03" db="EMBL/GenBank/DDBJ databases">
        <title>Genomic Encyclopedia of Type Strains, Phase IV (KMG-IV): sequencing the most valuable type-strain genomes for metagenomic binning, comparative biology and taxonomic classification.</title>
        <authorList>
            <person name="Goeker M."/>
        </authorList>
    </citation>
    <scope>NUCLEOTIDE SEQUENCE [LARGE SCALE GENOMIC DNA]</scope>
    <source>
        <strain evidence="7 8">DSM 45707</strain>
    </source>
</reference>
<feature type="transmembrane region" description="Helical" evidence="6">
    <location>
        <begin position="371"/>
        <end position="391"/>
    </location>
</feature>
<gene>
    <name evidence="7" type="ORF">EDD58_103227</name>
</gene>
<comment type="caution">
    <text evidence="7">The sequence shown here is derived from an EMBL/GenBank/DDBJ whole genome shotgun (WGS) entry which is preliminary data.</text>
</comment>
<evidence type="ECO:0000256" key="1">
    <source>
        <dbReference type="ARBA" id="ARBA00004651"/>
    </source>
</evidence>
<dbReference type="AlphaFoldDB" id="A0A4R3L701"/>
<proteinExistence type="predicted"/>
<accession>A0A4R3L701</accession>